<dbReference type="AlphaFoldDB" id="A0A0F4QD34"/>
<dbReference type="Pfam" id="PF11655">
    <property type="entry name" value="DUF2589"/>
    <property type="match status" value="1"/>
</dbReference>
<accession>A0A0F4QD34</accession>
<comment type="caution">
    <text evidence="1">The sequence shown here is derived from an EMBL/GenBank/DDBJ whole genome shotgun (WGS) entry which is preliminary data.</text>
</comment>
<gene>
    <name evidence="1" type="ORF">TW77_21985</name>
</gene>
<proteinExistence type="predicted"/>
<dbReference type="OrthoDB" id="5870625at2"/>
<dbReference type="RefSeq" id="WP_046007109.1">
    <property type="nucleotide sequence ID" value="NZ_JXYA01000065.1"/>
</dbReference>
<dbReference type="InterPro" id="IPR024510">
    <property type="entry name" value="DUF2589"/>
</dbReference>
<sequence>MIEFQSLMKAIHKGVKDAAKSVEGETLDFVKRFFDEQDNGKGKAPSYSPKTCAMEFPSRTEHGIDTVSAEVPLLALVPISSPRISEVKFIAELEISNNEQDQLMVAFARSTAKPAGLRNKLMGQQETSENTANATLEITLTGNEPPEGLKKLVEGYERALRAQIPG</sequence>
<dbReference type="Proteomes" id="UP000033452">
    <property type="component" value="Unassembled WGS sequence"/>
</dbReference>
<reference evidence="1 2" key="1">
    <citation type="journal article" date="2015" name="BMC Genomics">
        <title>Genome mining reveals unlocked bioactive potential of marine Gram-negative bacteria.</title>
        <authorList>
            <person name="Machado H."/>
            <person name="Sonnenschein E.C."/>
            <person name="Melchiorsen J."/>
            <person name="Gram L."/>
        </authorList>
    </citation>
    <scope>NUCLEOTIDE SEQUENCE [LARGE SCALE GENOMIC DNA]</scope>
    <source>
        <strain evidence="1 2">S2471</strain>
    </source>
</reference>
<evidence type="ECO:0008006" key="3">
    <source>
        <dbReference type="Google" id="ProtNLM"/>
    </source>
</evidence>
<organism evidence="1 2">
    <name type="scientific">Pseudoalteromonas rubra</name>
    <dbReference type="NCBI Taxonomy" id="43658"/>
    <lineage>
        <taxon>Bacteria</taxon>
        <taxon>Pseudomonadati</taxon>
        <taxon>Pseudomonadota</taxon>
        <taxon>Gammaproteobacteria</taxon>
        <taxon>Alteromonadales</taxon>
        <taxon>Pseudoalteromonadaceae</taxon>
        <taxon>Pseudoalteromonas</taxon>
    </lineage>
</organism>
<evidence type="ECO:0000313" key="1">
    <source>
        <dbReference type="EMBL" id="KJZ05598.1"/>
    </source>
</evidence>
<evidence type="ECO:0000313" key="2">
    <source>
        <dbReference type="Proteomes" id="UP000033452"/>
    </source>
</evidence>
<dbReference type="EMBL" id="JXYA01000065">
    <property type="protein sequence ID" value="KJZ05598.1"/>
    <property type="molecule type" value="Genomic_DNA"/>
</dbReference>
<keyword evidence="2" id="KW-1185">Reference proteome</keyword>
<dbReference type="PATRIC" id="fig|43658.5.peg.4633"/>
<name>A0A0F4QD34_9GAMM</name>
<protein>
    <recommendedName>
        <fullName evidence="3">DUF2589 domain-containing protein</fullName>
    </recommendedName>
</protein>